<dbReference type="InterPro" id="IPR051918">
    <property type="entry name" value="STPP_CPPED1"/>
</dbReference>
<dbReference type="PANTHER" id="PTHR43143:SF1">
    <property type="entry name" value="SERINE_THREONINE-PROTEIN PHOSPHATASE CPPED1"/>
    <property type="match status" value="1"/>
</dbReference>
<comment type="caution">
    <text evidence="2">The sequence shown here is derived from an EMBL/GenBank/DDBJ whole genome shotgun (WGS) entry which is preliminary data.</text>
</comment>
<dbReference type="RefSeq" id="WP_046106857.1">
    <property type="nucleotide sequence ID" value="NZ_JZEX01000024.1"/>
</dbReference>
<dbReference type="Gene3D" id="3.60.21.10">
    <property type="match status" value="2"/>
</dbReference>
<dbReference type="STRING" id="443610.VE25_01715"/>
<name>A0A0F5FXA6_9HYPH</name>
<sequence length="300" mass="33472">MKIALVADIHHGPHSHTKKEGWDALPELEAFIARIEQEKVDVLLDLGDRISDTTHEMDVTVAGDVYDRLSKFSGRRYHVLGNHDVANLSIEDNARIFNQSMDHQVIDLGDFRLILWQASVKLDTDAPTFGFQKASAALAWLIKALNADERPAIIATHVPLSGHSQIGNFYFENNAHVSTYPDHTEVRAAVEATGKAAMWLSGHVHWNTVTNVHNVQHITIQSFSERFTTYPEPATAFGILEIGDGQFALEVFGRDPFFVRLPFRASGAQKWLKSMPPFGELAADQARLQERLNAQVAENA</sequence>
<dbReference type="PANTHER" id="PTHR43143">
    <property type="entry name" value="METALLOPHOSPHOESTERASE, CALCINEURIN SUPERFAMILY"/>
    <property type="match status" value="1"/>
</dbReference>
<evidence type="ECO:0000313" key="2">
    <source>
        <dbReference type="EMBL" id="KKB13473.1"/>
    </source>
</evidence>
<feature type="domain" description="Calcineurin-like phosphoesterase" evidence="1">
    <location>
        <begin position="1"/>
        <end position="206"/>
    </location>
</feature>
<dbReference type="AlphaFoldDB" id="A0A0F5FXA6"/>
<gene>
    <name evidence="2" type="ORF">VE25_01715</name>
</gene>
<dbReference type="SUPFAM" id="SSF56300">
    <property type="entry name" value="Metallo-dependent phosphatases"/>
    <property type="match status" value="1"/>
</dbReference>
<dbReference type="EMBL" id="JZEX01000024">
    <property type="protein sequence ID" value="KKB13473.1"/>
    <property type="molecule type" value="Genomic_DNA"/>
</dbReference>
<dbReference type="PATRIC" id="fig|443610.3.peg.2812"/>
<reference evidence="2 3" key="1">
    <citation type="submission" date="2015-03" db="EMBL/GenBank/DDBJ databases">
        <authorList>
            <person name="Hassan Y.I."/>
            <person name="Lepp D."/>
            <person name="Li X.-Z."/>
            <person name="Zhou T."/>
        </authorList>
    </citation>
    <scope>NUCLEOTIDE SEQUENCE [LARGE SCALE GENOMIC DNA]</scope>
    <source>
        <strain evidence="2 3">BD-c194</strain>
    </source>
</reference>
<proteinExistence type="predicted"/>
<keyword evidence="3" id="KW-1185">Reference proteome</keyword>
<dbReference type="Proteomes" id="UP000033632">
    <property type="component" value="Unassembled WGS sequence"/>
</dbReference>
<accession>A0A0F5FXA6</accession>
<dbReference type="Pfam" id="PF00149">
    <property type="entry name" value="Metallophos"/>
    <property type="match status" value="1"/>
</dbReference>
<evidence type="ECO:0000259" key="1">
    <source>
        <dbReference type="Pfam" id="PF00149"/>
    </source>
</evidence>
<protein>
    <recommendedName>
        <fullName evidence="1">Calcineurin-like phosphoesterase domain-containing protein</fullName>
    </recommendedName>
</protein>
<dbReference type="InterPro" id="IPR029052">
    <property type="entry name" value="Metallo-depent_PP-like"/>
</dbReference>
<organism evidence="2 3">
    <name type="scientific">Devosia geojensis</name>
    <dbReference type="NCBI Taxonomy" id="443610"/>
    <lineage>
        <taxon>Bacteria</taxon>
        <taxon>Pseudomonadati</taxon>
        <taxon>Pseudomonadota</taxon>
        <taxon>Alphaproteobacteria</taxon>
        <taxon>Hyphomicrobiales</taxon>
        <taxon>Devosiaceae</taxon>
        <taxon>Devosia</taxon>
    </lineage>
</organism>
<dbReference type="InterPro" id="IPR004843">
    <property type="entry name" value="Calcineurin-like_PHP"/>
</dbReference>
<dbReference type="GO" id="GO:0016787">
    <property type="term" value="F:hydrolase activity"/>
    <property type="evidence" value="ECO:0007669"/>
    <property type="project" value="InterPro"/>
</dbReference>
<evidence type="ECO:0000313" key="3">
    <source>
        <dbReference type="Proteomes" id="UP000033632"/>
    </source>
</evidence>
<dbReference type="OrthoDB" id="7942177at2"/>